<feature type="region of interest" description="Disordered" evidence="1">
    <location>
        <begin position="90"/>
        <end position="110"/>
    </location>
</feature>
<feature type="compositionally biased region" description="Basic residues" evidence="1">
    <location>
        <begin position="52"/>
        <end position="62"/>
    </location>
</feature>
<dbReference type="Proteomes" id="UP001152622">
    <property type="component" value="Chromosome 21"/>
</dbReference>
<sequence length="142" mass="15685">MPAKRFQRTTRQCENEMKCRCGTWACKKLDRRHFGTTGALAPIEPLGVLRNPRPRPWRKRASPKPGPCQLCATLVSRCGLFESPREQLRLPEGRLPKEPLRCSRNDPARSAPLTRLTPGVLAVPAGGGCAVLGGNTPPHPFR</sequence>
<feature type="region of interest" description="Disordered" evidence="1">
    <location>
        <begin position="45"/>
        <end position="64"/>
    </location>
</feature>
<name>A0A9Q1E976_SYNKA</name>
<dbReference type="EMBL" id="JAINUF010000021">
    <property type="protein sequence ID" value="KAJ8334542.1"/>
    <property type="molecule type" value="Genomic_DNA"/>
</dbReference>
<reference evidence="2" key="1">
    <citation type="journal article" date="2023" name="Science">
        <title>Genome structures resolve the early diversification of teleost fishes.</title>
        <authorList>
            <person name="Parey E."/>
            <person name="Louis A."/>
            <person name="Montfort J."/>
            <person name="Bouchez O."/>
            <person name="Roques C."/>
            <person name="Iampietro C."/>
            <person name="Lluch J."/>
            <person name="Castinel A."/>
            <person name="Donnadieu C."/>
            <person name="Desvignes T."/>
            <person name="Floi Bucao C."/>
            <person name="Jouanno E."/>
            <person name="Wen M."/>
            <person name="Mejri S."/>
            <person name="Dirks R."/>
            <person name="Jansen H."/>
            <person name="Henkel C."/>
            <person name="Chen W.J."/>
            <person name="Zahm M."/>
            <person name="Cabau C."/>
            <person name="Klopp C."/>
            <person name="Thompson A.W."/>
            <person name="Robinson-Rechavi M."/>
            <person name="Braasch I."/>
            <person name="Lecointre G."/>
            <person name="Bobe J."/>
            <person name="Postlethwait J.H."/>
            <person name="Berthelot C."/>
            <person name="Roest Crollius H."/>
            <person name="Guiguen Y."/>
        </authorList>
    </citation>
    <scope>NUCLEOTIDE SEQUENCE</scope>
    <source>
        <strain evidence="2">WJC10195</strain>
    </source>
</reference>
<protein>
    <submittedName>
        <fullName evidence="2">Uncharacterized protein</fullName>
    </submittedName>
</protein>
<proteinExistence type="predicted"/>
<feature type="compositionally biased region" description="Basic and acidic residues" evidence="1">
    <location>
        <begin position="90"/>
        <end position="107"/>
    </location>
</feature>
<evidence type="ECO:0000256" key="1">
    <source>
        <dbReference type="SAM" id="MobiDB-lite"/>
    </source>
</evidence>
<accession>A0A9Q1E976</accession>
<evidence type="ECO:0000313" key="3">
    <source>
        <dbReference type="Proteomes" id="UP001152622"/>
    </source>
</evidence>
<gene>
    <name evidence="2" type="ORF">SKAU_G00401810</name>
</gene>
<evidence type="ECO:0000313" key="2">
    <source>
        <dbReference type="EMBL" id="KAJ8334542.1"/>
    </source>
</evidence>
<dbReference type="AlphaFoldDB" id="A0A9Q1E976"/>
<comment type="caution">
    <text evidence="2">The sequence shown here is derived from an EMBL/GenBank/DDBJ whole genome shotgun (WGS) entry which is preliminary data.</text>
</comment>
<organism evidence="2 3">
    <name type="scientific">Synaphobranchus kaupii</name>
    <name type="common">Kaup's arrowtooth eel</name>
    <dbReference type="NCBI Taxonomy" id="118154"/>
    <lineage>
        <taxon>Eukaryota</taxon>
        <taxon>Metazoa</taxon>
        <taxon>Chordata</taxon>
        <taxon>Craniata</taxon>
        <taxon>Vertebrata</taxon>
        <taxon>Euteleostomi</taxon>
        <taxon>Actinopterygii</taxon>
        <taxon>Neopterygii</taxon>
        <taxon>Teleostei</taxon>
        <taxon>Anguilliformes</taxon>
        <taxon>Synaphobranchidae</taxon>
        <taxon>Synaphobranchus</taxon>
    </lineage>
</organism>
<keyword evidence="3" id="KW-1185">Reference proteome</keyword>